<dbReference type="Proteomes" id="UP001201163">
    <property type="component" value="Unassembled WGS sequence"/>
</dbReference>
<comment type="caution">
    <text evidence="2">The sequence shown here is derived from an EMBL/GenBank/DDBJ whole genome shotgun (WGS) entry which is preliminary data.</text>
</comment>
<sequence length="283" mass="30613">MASGHRPPPPPFPQVPSAPTSIPTPSVASNYLSAGHAQGYGRHPQIPSPRTTSSPLLSQYEYSPPQHSSAYPPTSQYLSEPGRPHPAFPTHQVQTHAPPTHTDLPSRAHRSVTMPMPELHNNTHVAPGLHPGYALQEPSITHSQSHPGMLGAHPIPVDRHRNQYDSYRGGDRDDHDDSATHSSGAIPRGPPSRPVAGIQGTPNGSSNSHFSWVRKIVRGNQPQNQTMTPAPSVAAPQPAIFRCKFSGCQETITGDVATRLNGFCCNSHRDMSVITTPHQHSRR</sequence>
<gene>
    <name evidence="2" type="ORF">EDB92DRAFT_333937</name>
</gene>
<feature type="compositionally biased region" description="Basic and acidic residues" evidence="1">
    <location>
        <begin position="156"/>
        <end position="179"/>
    </location>
</feature>
<accession>A0AAD4L789</accession>
<reference evidence="2" key="1">
    <citation type="submission" date="2022-01" db="EMBL/GenBank/DDBJ databases">
        <title>Comparative genomics reveals a dynamic genome evolution in the ectomycorrhizal milk-cap (Lactarius) mushrooms.</title>
        <authorList>
            <consortium name="DOE Joint Genome Institute"/>
            <person name="Lebreton A."/>
            <person name="Tang N."/>
            <person name="Kuo A."/>
            <person name="LaButti K."/>
            <person name="Drula E."/>
            <person name="Barry K."/>
            <person name="Clum A."/>
            <person name="Lipzen A."/>
            <person name="Mousain D."/>
            <person name="Ng V."/>
            <person name="Wang R."/>
            <person name="Wang X."/>
            <person name="Dai Y."/>
            <person name="Henrissat B."/>
            <person name="Grigoriev I.V."/>
            <person name="Guerin-Laguette A."/>
            <person name="Yu F."/>
            <person name="Martin F.M."/>
        </authorList>
    </citation>
    <scope>NUCLEOTIDE SEQUENCE</scope>
    <source>
        <strain evidence="2">QP</strain>
    </source>
</reference>
<protein>
    <submittedName>
        <fullName evidence="2">Uncharacterized protein</fullName>
    </submittedName>
</protein>
<proteinExistence type="predicted"/>
<feature type="compositionally biased region" description="Pro residues" evidence="1">
    <location>
        <begin position="1"/>
        <end position="16"/>
    </location>
</feature>
<feature type="region of interest" description="Disordered" evidence="1">
    <location>
        <begin position="1"/>
        <end position="209"/>
    </location>
</feature>
<dbReference type="EMBL" id="JAKELL010000157">
    <property type="protein sequence ID" value="KAH8979754.1"/>
    <property type="molecule type" value="Genomic_DNA"/>
</dbReference>
<dbReference type="AlphaFoldDB" id="A0AAD4L789"/>
<keyword evidence="3" id="KW-1185">Reference proteome</keyword>
<evidence type="ECO:0000313" key="3">
    <source>
        <dbReference type="Proteomes" id="UP001201163"/>
    </source>
</evidence>
<evidence type="ECO:0000313" key="2">
    <source>
        <dbReference type="EMBL" id="KAH8979754.1"/>
    </source>
</evidence>
<evidence type="ECO:0000256" key="1">
    <source>
        <dbReference type="SAM" id="MobiDB-lite"/>
    </source>
</evidence>
<feature type="compositionally biased region" description="Polar residues" evidence="1">
    <location>
        <begin position="20"/>
        <end position="32"/>
    </location>
</feature>
<feature type="compositionally biased region" description="Polar residues" evidence="1">
    <location>
        <begin position="200"/>
        <end position="209"/>
    </location>
</feature>
<feature type="compositionally biased region" description="Polar residues" evidence="1">
    <location>
        <begin position="65"/>
        <end position="78"/>
    </location>
</feature>
<organism evidence="2 3">
    <name type="scientific">Lactarius akahatsu</name>
    <dbReference type="NCBI Taxonomy" id="416441"/>
    <lineage>
        <taxon>Eukaryota</taxon>
        <taxon>Fungi</taxon>
        <taxon>Dikarya</taxon>
        <taxon>Basidiomycota</taxon>
        <taxon>Agaricomycotina</taxon>
        <taxon>Agaricomycetes</taxon>
        <taxon>Russulales</taxon>
        <taxon>Russulaceae</taxon>
        <taxon>Lactarius</taxon>
    </lineage>
</organism>
<feature type="compositionally biased region" description="Low complexity" evidence="1">
    <location>
        <begin position="48"/>
        <end position="58"/>
    </location>
</feature>
<name>A0AAD4L789_9AGAM</name>